<reference evidence="1" key="1">
    <citation type="journal article" date="2015" name="Nature">
        <title>Complex archaea that bridge the gap between prokaryotes and eukaryotes.</title>
        <authorList>
            <person name="Spang A."/>
            <person name="Saw J.H."/>
            <person name="Jorgensen S.L."/>
            <person name="Zaremba-Niedzwiedzka K."/>
            <person name="Martijn J."/>
            <person name="Lind A.E."/>
            <person name="van Eijk R."/>
            <person name="Schleper C."/>
            <person name="Guy L."/>
            <person name="Ettema T.J."/>
        </authorList>
    </citation>
    <scope>NUCLEOTIDE SEQUENCE</scope>
</reference>
<name>A0A0F9H8B8_9ZZZZ</name>
<evidence type="ECO:0000313" key="1">
    <source>
        <dbReference type="EMBL" id="KKM07295.1"/>
    </source>
</evidence>
<dbReference type="AlphaFoldDB" id="A0A0F9H8B8"/>
<organism evidence="1">
    <name type="scientific">marine sediment metagenome</name>
    <dbReference type="NCBI Taxonomy" id="412755"/>
    <lineage>
        <taxon>unclassified sequences</taxon>
        <taxon>metagenomes</taxon>
        <taxon>ecological metagenomes</taxon>
    </lineage>
</organism>
<gene>
    <name evidence="1" type="ORF">LCGC14_1735360</name>
</gene>
<protein>
    <submittedName>
        <fullName evidence="1">Uncharacterized protein</fullName>
    </submittedName>
</protein>
<dbReference type="EMBL" id="LAZR01015807">
    <property type="protein sequence ID" value="KKM07295.1"/>
    <property type="molecule type" value="Genomic_DNA"/>
</dbReference>
<comment type="caution">
    <text evidence="1">The sequence shown here is derived from an EMBL/GenBank/DDBJ whole genome shotgun (WGS) entry which is preliminary data.</text>
</comment>
<accession>A0A0F9H8B8</accession>
<sequence length="87" mass="10251">MCAKLAESWQQYRQRMLDETGRFIEWGLAHPDEVMWIPAKRIDRGGFPRAVAEWFWCTALSGDGDGGVLQRWRTRLTQVKRFIPRRG</sequence>
<proteinExistence type="predicted"/>